<evidence type="ECO:0000256" key="6">
    <source>
        <dbReference type="PIRNR" id="PIRNR002854"/>
    </source>
</evidence>
<name>A0A0R1V5Y4_9LACO</name>
<reference evidence="9 10" key="1">
    <citation type="journal article" date="2015" name="Genome Announc.">
        <title>Expanding the biotechnology potential of lactobacilli through comparative genomics of 213 strains and associated genera.</title>
        <authorList>
            <person name="Sun Z."/>
            <person name="Harris H.M."/>
            <person name="McCann A."/>
            <person name="Guo C."/>
            <person name="Argimon S."/>
            <person name="Zhang W."/>
            <person name="Yang X."/>
            <person name="Jeffery I.B."/>
            <person name="Cooney J.C."/>
            <person name="Kagawa T.F."/>
            <person name="Liu W."/>
            <person name="Song Y."/>
            <person name="Salvetti E."/>
            <person name="Wrobel A."/>
            <person name="Rasinkangas P."/>
            <person name="Parkhill J."/>
            <person name="Rea M.C."/>
            <person name="O'Sullivan O."/>
            <person name="Ritari J."/>
            <person name="Douillard F.P."/>
            <person name="Paul Ross R."/>
            <person name="Yang R."/>
            <person name="Briner A.E."/>
            <person name="Felis G.E."/>
            <person name="de Vos W.M."/>
            <person name="Barrangou R."/>
            <person name="Klaenhammer T.R."/>
            <person name="Caufield P.W."/>
            <person name="Cui Y."/>
            <person name="Zhang H."/>
            <person name="O'Toole P.W."/>
        </authorList>
    </citation>
    <scope>NUCLEOTIDE SEQUENCE [LARGE SCALE GENOMIC DNA]</scope>
    <source>
        <strain evidence="9 10">DSM 16230</strain>
    </source>
</reference>
<keyword evidence="10" id="KW-1185">Reference proteome</keyword>
<dbReference type="SUPFAM" id="SSF53850">
    <property type="entry name" value="Periplasmic binding protein-like II"/>
    <property type="match status" value="1"/>
</dbReference>
<evidence type="ECO:0000256" key="7">
    <source>
        <dbReference type="PIRSR" id="PIRSR002854-1"/>
    </source>
</evidence>
<gene>
    <name evidence="9" type="ORF">FD50_GL001682</name>
</gene>
<keyword evidence="2" id="KW-0732">Signal</keyword>
<keyword evidence="5 6" id="KW-0449">Lipoprotein</keyword>
<dbReference type="GO" id="GO:0016020">
    <property type="term" value="C:membrane"/>
    <property type="evidence" value="ECO:0007669"/>
    <property type="project" value="UniProtKB-SubCell"/>
</dbReference>
<feature type="transmembrane region" description="Helical" evidence="8">
    <location>
        <begin position="12"/>
        <end position="28"/>
    </location>
</feature>
<evidence type="ECO:0000256" key="1">
    <source>
        <dbReference type="ARBA" id="ARBA00004635"/>
    </source>
</evidence>
<evidence type="ECO:0000256" key="8">
    <source>
        <dbReference type="SAM" id="Phobius"/>
    </source>
</evidence>
<dbReference type="InterPro" id="IPR004872">
    <property type="entry name" value="Lipoprotein_NlpA"/>
</dbReference>
<keyword evidence="8" id="KW-0812">Transmembrane</keyword>
<dbReference type="PATRIC" id="fig|1423801.4.peg.1720"/>
<dbReference type="Proteomes" id="UP000051166">
    <property type="component" value="Unassembled WGS sequence"/>
</dbReference>
<sequence length="272" mass="29935">MGSVFLKSKLKVFSLVTVFWGLIIFLTGCGQQSTKIVRIGVVGTQDESIWKEVATSVKQKDNITLKITTFTDYNQPNRALASHDIDLNAFQSYNFQDNWNKEHQTAIVALGRTYFQPLGIYSKKISKLSALKVNDSIAIPNDAPNETRSLNLLQSAGLIKLNTSGLATAKNIVKNRLKLKIVTVDAAQTPRALTSVAAAVINGNYASAANIPLSQALYREHLKNGGQYINLISVLKKNKANTTYKKIVKAYQTTATKKAIKKLYKGSTLPAW</sequence>
<proteinExistence type="inferred from homology"/>
<dbReference type="Gene3D" id="3.40.190.10">
    <property type="entry name" value="Periplasmic binding protein-like II"/>
    <property type="match status" value="2"/>
</dbReference>
<dbReference type="STRING" id="1423801.FD50_GL001682"/>
<organism evidence="9 10">
    <name type="scientific">Liquorilactobacillus satsumensis DSM 16230 = JCM 12392</name>
    <dbReference type="NCBI Taxonomy" id="1423801"/>
    <lineage>
        <taxon>Bacteria</taxon>
        <taxon>Bacillati</taxon>
        <taxon>Bacillota</taxon>
        <taxon>Bacilli</taxon>
        <taxon>Lactobacillales</taxon>
        <taxon>Lactobacillaceae</taxon>
        <taxon>Liquorilactobacillus</taxon>
    </lineage>
</organism>
<dbReference type="PIRSF" id="PIRSF002854">
    <property type="entry name" value="MetQ"/>
    <property type="match status" value="1"/>
</dbReference>
<evidence type="ECO:0000256" key="2">
    <source>
        <dbReference type="ARBA" id="ARBA00022729"/>
    </source>
</evidence>
<dbReference type="Pfam" id="PF03180">
    <property type="entry name" value="Lipoprotein_9"/>
    <property type="match status" value="1"/>
</dbReference>
<comment type="similarity">
    <text evidence="6">Belongs to the nlpA lipoprotein family.</text>
</comment>
<comment type="caution">
    <text evidence="9">The sequence shown here is derived from an EMBL/GenBank/DDBJ whole genome shotgun (WGS) entry which is preliminary data.</text>
</comment>
<accession>A0A0R1V5Y4</accession>
<keyword evidence="4" id="KW-0564">Palmitate</keyword>
<evidence type="ECO:0000256" key="5">
    <source>
        <dbReference type="ARBA" id="ARBA00023288"/>
    </source>
</evidence>
<dbReference type="PANTHER" id="PTHR30429">
    <property type="entry name" value="D-METHIONINE-BINDING LIPOPROTEIN METQ"/>
    <property type="match status" value="1"/>
</dbReference>
<protein>
    <recommendedName>
        <fullName evidence="6">Lipoprotein</fullName>
    </recommendedName>
</protein>
<comment type="subcellular location">
    <subcellularLocation>
        <location evidence="1">Membrane</location>
        <topology evidence="1">Lipid-anchor</topology>
    </subcellularLocation>
</comment>
<feature type="lipid moiety-binding region" description="S-diacylglycerol cysteine" evidence="7">
    <location>
        <position position="29"/>
    </location>
</feature>
<dbReference type="EMBL" id="AZFQ01000053">
    <property type="protein sequence ID" value="KRL97131.1"/>
    <property type="molecule type" value="Genomic_DNA"/>
</dbReference>
<dbReference type="AlphaFoldDB" id="A0A0R1V5Y4"/>
<dbReference type="PROSITE" id="PS51257">
    <property type="entry name" value="PROKAR_LIPOPROTEIN"/>
    <property type="match status" value="1"/>
</dbReference>
<evidence type="ECO:0000256" key="4">
    <source>
        <dbReference type="ARBA" id="ARBA00023139"/>
    </source>
</evidence>
<keyword evidence="8" id="KW-1133">Transmembrane helix</keyword>
<keyword evidence="3 8" id="KW-0472">Membrane</keyword>
<evidence type="ECO:0000256" key="3">
    <source>
        <dbReference type="ARBA" id="ARBA00023136"/>
    </source>
</evidence>
<dbReference type="PANTHER" id="PTHR30429:SF1">
    <property type="entry name" value="D-METHIONINE-BINDING LIPOPROTEIN METQ-RELATED"/>
    <property type="match status" value="1"/>
</dbReference>
<evidence type="ECO:0000313" key="10">
    <source>
        <dbReference type="Proteomes" id="UP000051166"/>
    </source>
</evidence>
<dbReference type="OrthoDB" id="9812878at2"/>
<evidence type="ECO:0000313" key="9">
    <source>
        <dbReference type="EMBL" id="KRL97131.1"/>
    </source>
</evidence>